<evidence type="ECO:0000313" key="2">
    <source>
        <dbReference type="EMBL" id="HIU53697.1"/>
    </source>
</evidence>
<dbReference type="EMBL" id="DVNC01000041">
    <property type="protein sequence ID" value="HIU53697.1"/>
    <property type="molecule type" value="Genomic_DNA"/>
</dbReference>
<dbReference type="Proteomes" id="UP000824107">
    <property type="component" value="Unassembled WGS sequence"/>
</dbReference>
<accession>A0A9D1M527</accession>
<name>A0A9D1M527_9PROT</name>
<gene>
    <name evidence="2" type="ORF">IAD20_06420</name>
</gene>
<comment type="caution">
    <text evidence="2">The sequence shown here is derived from an EMBL/GenBank/DDBJ whole genome shotgun (WGS) entry which is preliminary data.</text>
</comment>
<evidence type="ECO:0000256" key="1">
    <source>
        <dbReference type="SAM" id="MobiDB-lite"/>
    </source>
</evidence>
<sequence>MINLDDNNQPVSPEIGKIRIKDFSDMSYTADDDKDFHIRTVRDETLIDSAGELDDSHEFALNMFDRGNASDLPDSDRSQNCRTDGINRQTCFDRDR</sequence>
<evidence type="ECO:0000313" key="3">
    <source>
        <dbReference type="Proteomes" id="UP000824107"/>
    </source>
</evidence>
<organism evidence="2 3">
    <name type="scientific">Candidatus Scatocola faecipullorum</name>
    <dbReference type="NCBI Taxonomy" id="2840917"/>
    <lineage>
        <taxon>Bacteria</taxon>
        <taxon>Pseudomonadati</taxon>
        <taxon>Pseudomonadota</taxon>
        <taxon>Alphaproteobacteria</taxon>
        <taxon>Rhodospirillales</taxon>
        <taxon>Rhodospirillaceae</taxon>
        <taxon>Rhodospirillaceae incertae sedis</taxon>
        <taxon>Candidatus Scatocola</taxon>
    </lineage>
</organism>
<reference evidence="2" key="2">
    <citation type="journal article" date="2021" name="PeerJ">
        <title>Extensive microbial diversity within the chicken gut microbiome revealed by metagenomics and culture.</title>
        <authorList>
            <person name="Gilroy R."/>
            <person name="Ravi A."/>
            <person name="Getino M."/>
            <person name="Pursley I."/>
            <person name="Horton D.L."/>
            <person name="Alikhan N.F."/>
            <person name="Baker D."/>
            <person name="Gharbi K."/>
            <person name="Hall N."/>
            <person name="Watson M."/>
            <person name="Adriaenssens E.M."/>
            <person name="Foster-Nyarko E."/>
            <person name="Jarju S."/>
            <person name="Secka A."/>
            <person name="Antonio M."/>
            <person name="Oren A."/>
            <person name="Chaudhuri R.R."/>
            <person name="La Ragione R."/>
            <person name="Hildebrand F."/>
            <person name="Pallen M.J."/>
        </authorList>
    </citation>
    <scope>NUCLEOTIDE SEQUENCE</scope>
    <source>
        <strain evidence="2">ChiW3-316</strain>
    </source>
</reference>
<reference evidence="2" key="1">
    <citation type="submission" date="2020-10" db="EMBL/GenBank/DDBJ databases">
        <authorList>
            <person name="Gilroy R."/>
        </authorList>
    </citation>
    <scope>NUCLEOTIDE SEQUENCE</scope>
    <source>
        <strain evidence="2">ChiW3-316</strain>
    </source>
</reference>
<feature type="region of interest" description="Disordered" evidence="1">
    <location>
        <begin position="66"/>
        <end position="85"/>
    </location>
</feature>
<proteinExistence type="predicted"/>
<dbReference type="AlphaFoldDB" id="A0A9D1M527"/>
<protein>
    <submittedName>
        <fullName evidence="2">Uncharacterized protein</fullName>
    </submittedName>
</protein>